<evidence type="ECO:0000313" key="3">
    <source>
        <dbReference type="Proteomes" id="UP000322634"/>
    </source>
</evidence>
<dbReference type="RefSeq" id="WP_148352652.1">
    <property type="nucleotide sequence ID" value="NZ_JBHSBF010000011.1"/>
</dbReference>
<keyword evidence="1" id="KW-0472">Membrane</keyword>
<keyword evidence="1" id="KW-0812">Transmembrane</keyword>
<evidence type="ECO:0000256" key="1">
    <source>
        <dbReference type="SAM" id="Phobius"/>
    </source>
</evidence>
<evidence type="ECO:0000313" key="2">
    <source>
        <dbReference type="EMBL" id="TYC11557.1"/>
    </source>
</evidence>
<keyword evidence="3" id="KW-1185">Reference proteome</keyword>
<name>A0A5D0U0H2_9ACTN</name>
<dbReference type="Proteomes" id="UP000322634">
    <property type="component" value="Unassembled WGS sequence"/>
</dbReference>
<keyword evidence="1" id="KW-1133">Transmembrane helix</keyword>
<feature type="transmembrane region" description="Helical" evidence="1">
    <location>
        <begin position="80"/>
        <end position="98"/>
    </location>
</feature>
<reference evidence="2 3" key="1">
    <citation type="submission" date="2019-08" db="EMBL/GenBank/DDBJ databases">
        <title>Actinomadura sp. nov. CYP1-5 isolated from mountain soil.</title>
        <authorList>
            <person name="Songsumanus A."/>
            <person name="Kuncharoen N."/>
            <person name="Kudo T."/>
            <person name="Yuki M."/>
            <person name="Igarashi Y."/>
            <person name="Tanasupawat S."/>
        </authorList>
    </citation>
    <scope>NUCLEOTIDE SEQUENCE [LARGE SCALE GENOMIC DNA]</scope>
    <source>
        <strain evidence="2 3">GKU157</strain>
    </source>
</reference>
<protein>
    <submittedName>
        <fullName evidence="2">Uncharacterized protein</fullName>
    </submittedName>
</protein>
<feature type="transmembrane region" description="Helical" evidence="1">
    <location>
        <begin position="51"/>
        <end position="68"/>
    </location>
</feature>
<dbReference type="OrthoDB" id="3483549at2"/>
<comment type="caution">
    <text evidence="2">The sequence shown here is derived from an EMBL/GenBank/DDBJ whole genome shotgun (WGS) entry which is preliminary data.</text>
</comment>
<gene>
    <name evidence="2" type="ORF">FXF65_25975</name>
</gene>
<dbReference type="EMBL" id="VSFF01000010">
    <property type="protein sequence ID" value="TYC11557.1"/>
    <property type="molecule type" value="Genomic_DNA"/>
</dbReference>
<dbReference type="AlphaFoldDB" id="A0A5D0U0H2"/>
<organism evidence="2 3">
    <name type="scientific">Actinomadura syzygii</name>
    <dbReference type="NCBI Taxonomy" id="1427538"/>
    <lineage>
        <taxon>Bacteria</taxon>
        <taxon>Bacillati</taxon>
        <taxon>Actinomycetota</taxon>
        <taxon>Actinomycetes</taxon>
        <taxon>Streptosporangiales</taxon>
        <taxon>Thermomonosporaceae</taxon>
        <taxon>Actinomadura</taxon>
    </lineage>
</organism>
<sequence>MMAFTIQAGAVAAVQATGHPAIRPAVPAGQATALVLAEAPQQAPTQLPGEAEGGTIMILVVLAFLWYILKHKKAKPTHVVVSFVAGVLLAGSLFGLMARQVSASLGTGMQSMFSTVTTTGGSGNGSGPGTGR</sequence>
<proteinExistence type="predicted"/>
<accession>A0A5D0U0H2</accession>